<evidence type="ECO:0000256" key="1">
    <source>
        <dbReference type="ARBA" id="ARBA00023125"/>
    </source>
</evidence>
<gene>
    <name evidence="4" type="ORF">NQ491_03240</name>
</gene>
<dbReference type="Pfam" id="PF13102">
    <property type="entry name" value="Phage_int_SAM_5"/>
    <property type="match status" value="1"/>
</dbReference>
<feature type="domain" description="Arm DNA-binding" evidence="3">
    <location>
        <begin position="9"/>
        <end position="92"/>
    </location>
</feature>
<dbReference type="Proteomes" id="UP001059295">
    <property type="component" value="Chromosome"/>
</dbReference>
<organism evidence="4 5">
    <name type="scientific">Alistipes ihumii AP11</name>
    <dbReference type="NCBI Taxonomy" id="1211813"/>
    <lineage>
        <taxon>Bacteria</taxon>
        <taxon>Pseudomonadati</taxon>
        <taxon>Bacteroidota</taxon>
        <taxon>Bacteroidia</taxon>
        <taxon>Bacteroidales</taxon>
        <taxon>Rikenellaceae</taxon>
        <taxon>Alistipes</taxon>
    </lineage>
</organism>
<reference evidence="4" key="1">
    <citation type="journal article" date="2022" name="Cell">
        <title>Design, construction, and in vivo augmentation of a complex gut microbiome.</title>
        <authorList>
            <person name="Cheng A.G."/>
            <person name="Ho P.Y."/>
            <person name="Aranda-Diaz A."/>
            <person name="Jain S."/>
            <person name="Yu F.B."/>
            <person name="Meng X."/>
            <person name="Wang M."/>
            <person name="Iakiviak M."/>
            <person name="Nagashima K."/>
            <person name="Zhao A."/>
            <person name="Murugkar P."/>
            <person name="Patil A."/>
            <person name="Atabakhsh K."/>
            <person name="Weakley A."/>
            <person name="Yan J."/>
            <person name="Brumbaugh A.R."/>
            <person name="Higginbottom S."/>
            <person name="Dimas A."/>
            <person name="Shiver A.L."/>
            <person name="Deutschbauer A."/>
            <person name="Neff N."/>
            <person name="Sonnenburg J.L."/>
            <person name="Huang K.C."/>
            <person name="Fischbach M.A."/>
        </authorList>
    </citation>
    <scope>NUCLEOTIDE SEQUENCE</scope>
    <source>
        <strain evidence="4">AP11</strain>
    </source>
</reference>
<evidence type="ECO:0000259" key="2">
    <source>
        <dbReference type="Pfam" id="PF13102"/>
    </source>
</evidence>
<name>A0ABY5V0R1_9BACT</name>
<keyword evidence="5" id="KW-1185">Reference proteome</keyword>
<protein>
    <submittedName>
        <fullName evidence="4">Site-specific integrase</fullName>
    </submittedName>
</protein>
<dbReference type="RefSeq" id="WP_074431099.1">
    <property type="nucleotide sequence ID" value="NZ_CAPH01000003.1"/>
</dbReference>
<accession>A0ABY5V0R1</accession>
<dbReference type="SUPFAM" id="SSF56349">
    <property type="entry name" value="DNA breaking-rejoining enzymes"/>
    <property type="match status" value="1"/>
</dbReference>
<sequence length="277" mass="32402">MNTSVSAVLFTSKTLANGEHPLMLRLTKNRKLKYISLHLSLNAQYWDAKKGRPRRHCPNREKIIALVEQKIREYEDQIVDFKASERDYTLHTLVDKASNKVAVGEYLSEHIERQRQENRIGNAMTFVHSQTAMIRCFGSLDFYFIDIDTEFLKKLETWLRTKAHYSDNSIGIRFRSLRALYNQAVADNLVKKNNYPFEIFKVSKFRETTAKRALSKDDMKRLADLDVRTLTKYPKPFLQLAKDLFLFSYLSCGINLTDMLHLTYNNLAGDRIRDSLF</sequence>
<dbReference type="Gene3D" id="1.10.150.130">
    <property type="match status" value="1"/>
</dbReference>
<dbReference type="InterPro" id="IPR025269">
    <property type="entry name" value="SAM-like_dom"/>
</dbReference>
<dbReference type="InterPro" id="IPR010998">
    <property type="entry name" value="Integrase_recombinase_N"/>
</dbReference>
<evidence type="ECO:0000313" key="4">
    <source>
        <dbReference type="EMBL" id="UWN57807.1"/>
    </source>
</evidence>
<dbReference type="GeneID" id="82890716"/>
<proteinExistence type="predicted"/>
<feature type="domain" description="Phage integrase SAM-like" evidence="2">
    <location>
        <begin position="105"/>
        <end position="199"/>
    </location>
</feature>
<dbReference type="InterPro" id="IPR035386">
    <property type="entry name" value="Arm-DNA-bind_5"/>
</dbReference>
<dbReference type="Pfam" id="PF17293">
    <property type="entry name" value="Arm-DNA-bind_5"/>
    <property type="match status" value="1"/>
</dbReference>
<dbReference type="EMBL" id="CP102294">
    <property type="protein sequence ID" value="UWN57807.1"/>
    <property type="molecule type" value="Genomic_DNA"/>
</dbReference>
<keyword evidence="1" id="KW-0238">DNA-binding</keyword>
<evidence type="ECO:0000313" key="5">
    <source>
        <dbReference type="Proteomes" id="UP001059295"/>
    </source>
</evidence>
<dbReference type="InterPro" id="IPR011010">
    <property type="entry name" value="DNA_brk_join_enz"/>
</dbReference>
<evidence type="ECO:0000259" key="3">
    <source>
        <dbReference type="Pfam" id="PF17293"/>
    </source>
</evidence>